<feature type="domain" description="Sushi" evidence="8">
    <location>
        <begin position="287"/>
        <end position="356"/>
    </location>
</feature>
<protein>
    <submittedName>
        <fullName evidence="10">C4b-binding protein alpha chain-like isoform X1</fullName>
    </submittedName>
</protein>
<evidence type="ECO:0000256" key="3">
    <source>
        <dbReference type="ARBA" id="ARBA00022737"/>
    </source>
</evidence>
<organism evidence="9 10">
    <name type="scientific">Alligator sinensis</name>
    <name type="common">Chinese alligator</name>
    <dbReference type="NCBI Taxonomy" id="38654"/>
    <lineage>
        <taxon>Eukaryota</taxon>
        <taxon>Metazoa</taxon>
        <taxon>Chordata</taxon>
        <taxon>Craniata</taxon>
        <taxon>Vertebrata</taxon>
        <taxon>Euteleostomi</taxon>
        <taxon>Archelosauria</taxon>
        <taxon>Archosauria</taxon>
        <taxon>Crocodylia</taxon>
        <taxon>Alligatoridae</taxon>
        <taxon>Alligatorinae</taxon>
        <taxon>Alligator</taxon>
    </lineage>
</organism>
<dbReference type="PANTHER" id="PTHR19325">
    <property type="entry name" value="COMPLEMENT COMPONENT-RELATED SUSHI DOMAIN-CONTAINING"/>
    <property type="match status" value="1"/>
</dbReference>
<gene>
    <name evidence="10" type="primary">LOC102381982</name>
</gene>
<feature type="disulfide bond" evidence="6">
    <location>
        <begin position="582"/>
        <end position="609"/>
    </location>
</feature>
<dbReference type="eggNOG" id="ENOG502SHRK">
    <property type="taxonomic scope" value="Eukaryota"/>
</dbReference>
<keyword evidence="3" id="KW-0677">Repeat</keyword>
<comment type="caution">
    <text evidence="6">Lacks conserved residue(s) required for the propagation of feature annotation.</text>
</comment>
<keyword evidence="9" id="KW-1185">Reference proteome</keyword>
<feature type="signal peptide" evidence="7">
    <location>
        <begin position="1"/>
        <end position="30"/>
    </location>
</feature>
<name>A0A1U7RK44_ALLSI</name>
<keyword evidence="2 7" id="KW-0732">Signal</keyword>
<feature type="domain" description="Sushi" evidence="8">
    <location>
        <begin position="488"/>
        <end position="552"/>
    </location>
</feature>
<feature type="domain" description="Sushi" evidence="8">
    <location>
        <begin position="357"/>
        <end position="427"/>
    </location>
</feature>
<evidence type="ECO:0000256" key="2">
    <source>
        <dbReference type="ARBA" id="ARBA00022729"/>
    </source>
</evidence>
<dbReference type="PROSITE" id="PS50923">
    <property type="entry name" value="SUSHI"/>
    <property type="match status" value="9"/>
</dbReference>
<accession>A0A1U7RK44</accession>
<feature type="domain" description="Sushi" evidence="8">
    <location>
        <begin position="94"/>
        <end position="155"/>
    </location>
</feature>
<evidence type="ECO:0000313" key="9">
    <source>
        <dbReference type="Proteomes" id="UP000189705"/>
    </source>
</evidence>
<feature type="domain" description="Sushi" evidence="8">
    <location>
        <begin position="227"/>
        <end position="286"/>
    </location>
</feature>
<evidence type="ECO:0000259" key="8">
    <source>
        <dbReference type="PROSITE" id="PS50923"/>
    </source>
</evidence>
<feature type="chain" id="PRO_5010531589" evidence="7">
    <location>
        <begin position="31"/>
        <end position="728"/>
    </location>
</feature>
<feature type="domain" description="Sushi" evidence="8">
    <location>
        <begin position="429"/>
        <end position="486"/>
    </location>
</feature>
<feature type="domain" description="Sushi" evidence="8">
    <location>
        <begin position="30"/>
        <end position="93"/>
    </location>
</feature>
<feature type="disulfide bond" evidence="6">
    <location>
        <begin position="490"/>
        <end position="533"/>
    </location>
</feature>
<keyword evidence="4 6" id="KW-1015">Disulfide bond</keyword>
<dbReference type="InterPro" id="IPR050350">
    <property type="entry name" value="Compl-Cell_Adhes-Reg"/>
</dbReference>
<dbReference type="GeneID" id="102381982"/>
<evidence type="ECO:0000256" key="7">
    <source>
        <dbReference type="SAM" id="SignalP"/>
    </source>
</evidence>
<dbReference type="SUPFAM" id="SSF57535">
    <property type="entry name" value="Complement control module/SCR domain"/>
    <property type="match status" value="10"/>
</dbReference>
<dbReference type="Gene3D" id="2.10.70.10">
    <property type="entry name" value="Complement Module, domain 1"/>
    <property type="match status" value="10"/>
</dbReference>
<dbReference type="FunFam" id="2.10.70.10:FF:000014">
    <property type="entry name" value="Membrane cofactor protein"/>
    <property type="match status" value="3"/>
</dbReference>
<dbReference type="RefSeq" id="XP_006024841.2">
    <property type="nucleotide sequence ID" value="XM_006024779.3"/>
</dbReference>
<dbReference type="OrthoDB" id="8961654at2759"/>
<dbReference type="InterPro" id="IPR000436">
    <property type="entry name" value="Sushi_SCR_CCP_dom"/>
</dbReference>
<evidence type="ECO:0000256" key="1">
    <source>
        <dbReference type="ARBA" id="ARBA00022659"/>
    </source>
</evidence>
<dbReference type="InterPro" id="IPR035976">
    <property type="entry name" value="Sushi/SCR/CCP_sf"/>
</dbReference>
<evidence type="ECO:0000256" key="4">
    <source>
        <dbReference type="ARBA" id="ARBA00023157"/>
    </source>
</evidence>
<feature type="disulfide bond" evidence="6">
    <location>
        <begin position="257"/>
        <end position="284"/>
    </location>
</feature>
<dbReference type="PANTHER" id="PTHR19325:SF551">
    <property type="entry name" value="ZONA PELLUCIDA SPERM-BINDING PROTEIN 3 RECEPTOR"/>
    <property type="match status" value="1"/>
</dbReference>
<dbReference type="Pfam" id="PF00084">
    <property type="entry name" value="Sushi"/>
    <property type="match status" value="9"/>
</dbReference>
<sequence>MASLCPGDQNCYVATLRILCAAALVVAVQSACGPLPRLNYAVPKEDYSNRTSFHVGFKVDFNCRPGYAKRSASSLYCQRNSEWAVPFYPFCTAKPCPHPAAPDNGQAVVLTDLQFGSTINFTCEDGYRLIGSSQSRCVIVQGGVNWDRDVPVCQLIPCLPPPTINHGTHNAMSSEEFSYGTSVTYKCDNVRPGEIPFSLVGEASIYCTSQDNHNGVWSGPPPECKAIHCKTPNLDNGRVMNRYTTLHTLKNILLIECNKHHTLYGSSTIQCNENSTWSPPVPVCQRSSCDDPPMTDRIMQHSFSFSSEEPSTEFPLGSVFTYTCWPGYEFRPGENKLTITCQRNFQWSEYPSPCQRVSCPTPHIDHGTVVHGPRLRELYVTRDEGRKYLYEDITRIQCNPRYVLHGDDLIRCNQSGNWSPAIPQCVPVPVCPSPCIEHGTLLSSPETEHTPGSTVEVRCNAGYVLNGPKSIECQPDETWKSPVPFCDKACGPPPDIKRGQHSDGTKEDFFYGSEVKYSCAEGLSLIGESSIYCTLGNDLNMIWSGPAPRCEMVRCPRPVIENGRMTTSRHVFLYGTTVQFSCSEGYMMDGSRESQCQEGSIWNPPLPSCRPVQCPKPDLRHGTVTGKQVEKPWYSMNETITFSCPEQHRFLACWHLFTTDTWTITCSADGRGTEIPKCVKEDEVYKMAYDVKEFRQCDSSLLQVRILQEMQNLKLEVKSLKEEIKLLQ</sequence>
<dbReference type="AlphaFoldDB" id="A0A1U7RK44"/>
<keyword evidence="1 6" id="KW-0768">Sushi</keyword>
<evidence type="ECO:0000313" key="10">
    <source>
        <dbReference type="RefSeq" id="XP_006024841.2"/>
    </source>
</evidence>
<reference evidence="10" key="1">
    <citation type="submission" date="2025-08" db="UniProtKB">
        <authorList>
            <consortium name="RefSeq"/>
        </authorList>
    </citation>
    <scope>IDENTIFICATION</scope>
</reference>
<dbReference type="InParanoid" id="A0A1U7RK44"/>
<feature type="domain" description="Sushi" evidence="8">
    <location>
        <begin position="156"/>
        <end position="226"/>
    </location>
</feature>
<proteinExistence type="predicted"/>
<dbReference type="Gene3D" id="1.20.5.3730">
    <property type="match status" value="1"/>
</dbReference>
<feature type="disulfide bond" evidence="6">
    <location>
        <begin position="398"/>
        <end position="425"/>
    </location>
</feature>
<dbReference type="KEGG" id="asn:102381982"/>
<dbReference type="CDD" id="cd00033">
    <property type="entry name" value="CCP"/>
    <property type="match status" value="9"/>
</dbReference>
<dbReference type="Proteomes" id="UP000189705">
    <property type="component" value="Unplaced"/>
</dbReference>
<dbReference type="STRING" id="38654.A0A1U7RK44"/>
<feature type="domain" description="Sushi" evidence="8">
    <location>
        <begin position="553"/>
        <end position="611"/>
    </location>
</feature>
<dbReference type="FunFam" id="2.10.70.10:FF:000055">
    <property type="entry name" value="Complement decay-accelerating factor, GPI-anchored"/>
    <property type="match status" value="1"/>
</dbReference>
<feature type="disulfide bond" evidence="6">
    <location>
        <begin position="459"/>
        <end position="486"/>
    </location>
</feature>
<evidence type="ECO:0000256" key="5">
    <source>
        <dbReference type="ARBA" id="ARBA00023180"/>
    </source>
</evidence>
<evidence type="ECO:0000256" key="6">
    <source>
        <dbReference type="PROSITE-ProRule" id="PRU00302"/>
    </source>
</evidence>
<keyword evidence="5" id="KW-0325">Glycoprotein</keyword>
<dbReference type="SMART" id="SM00032">
    <property type="entry name" value="CCP"/>
    <property type="match status" value="10"/>
</dbReference>